<evidence type="ECO:0000256" key="2">
    <source>
        <dbReference type="ARBA" id="ARBA00022737"/>
    </source>
</evidence>
<protein>
    <recommendedName>
        <fullName evidence="6">Leucine rich repeat protein</fullName>
    </recommendedName>
</protein>
<name>A0A1I8M865_MUSDO</name>
<dbReference type="SMART" id="SM00365">
    <property type="entry name" value="LRR_SD22"/>
    <property type="match status" value="7"/>
</dbReference>
<dbReference type="AlphaFoldDB" id="A0A1I8M865"/>
<evidence type="ECO:0000256" key="4">
    <source>
        <dbReference type="SAM" id="SignalP"/>
    </source>
</evidence>
<dbReference type="InterPro" id="IPR001611">
    <property type="entry name" value="Leu-rich_rpt"/>
</dbReference>
<dbReference type="PRINTS" id="PR00019">
    <property type="entry name" value="LEURICHRPT"/>
</dbReference>
<dbReference type="KEGG" id="mde:101896256"/>
<dbReference type="SMART" id="SM00364">
    <property type="entry name" value="LRR_BAC"/>
    <property type="match status" value="8"/>
</dbReference>
<keyword evidence="4" id="KW-0732">Signal</keyword>
<dbReference type="RefSeq" id="XP_005190805.2">
    <property type="nucleotide sequence ID" value="XM_005190748.4"/>
</dbReference>
<sequence length="824" mass="92715">MASLVYAVWSITNVASVHCAARPEISPCTCEPTYAHNYVELLCEKVDSFHTIVNALSSKFDPYVNVSLKITHSHLEDLEMLSFMDMKMNLIKLRMQWNELKSVPELPFRGLSNVEYLGIGDNELEEVPKHMLNHMPVVKTLDIGRCRIKSVLQDDFKGIQMLMNLFMPSNNITRLDRNTFPPNLVTLHLGRNQIENLNGTLRHLNKLESLFINMNRIASLDDELPESNRLKLIIAQNNRIERLPESMRNLNKLETLYIQQNRIQSLDRVLKNAHNLNELYASNNRIELLASDEFQYATKLEELYLCSNRIQSLNGSLLPLKKLYKANFSFNAIEEFSMDEIRGLLTLKQLDLSNNLIRKLSGSQGNNIDKSSYLIDLYLDHNELTSLDGALMGLNSLRILGLTHNRLERILPEDFIGLEKLEILELSHNRLLTLREMQTTVLPSLKILKVDFNNLTVLDKDFHGLPVLCQANLTHNQIVSISRELVAKTSCVNHNVPGRLELYLEDNPFSCNMLLDEYCPLMKNTEKQIRLRTKCFETYEEMCQSRQYILMLPSVNLSQQQVIPVIVPSTELLKKADNLLPPLFAPLAGGGANIKPLIITPTIKIVEAPVITIPLTTTSTTTSTTTTSTTTPAPITTTHAIDATNNPIINTPLSDSTTATPVKEEQPLNETNDNETLKQSMEITNGKAMLNNDDDKIETATIHMPALNATLEGDVVTPEIQQESVVTQKPAILVVNIDNAATSDTIPSNPVVESKYSTVEYIANLEKVVAPIEAEPPQQPPPDVLIEEDSKSNAIHEEYHNNVMTDYGSAPQNLLQPDEPPENP</sequence>
<proteinExistence type="predicted"/>
<keyword evidence="2" id="KW-0677">Repeat</keyword>
<gene>
    <name evidence="5" type="primary">101896256</name>
</gene>
<dbReference type="InterPro" id="IPR032675">
    <property type="entry name" value="LRR_dom_sf"/>
</dbReference>
<dbReference type="SMART" id="SM00369">
    <property type="entry name" value="LRR_TYP"/>
    <property type="match status" value="13"/>
</dbReference>
<dbReference type="EnsemblMetazoa" id="MDOA002240-RA">
    <property type="protein sequence ID" value="MDOA002240-PA"/>
    <property type="gene ID" value="MDOA002240"/>
</dbReference>
<dbReference type="PANTHER" id="PTHR24366:SF170">
    <property type="entry name" value="RE50361P"/>
    <property type="match status" value="1"/>
</dbReference>
<dbReference type="PANTHER" id="PTHR24366">
    <property type="entry name" value="IG(IMMUNOGLOBULIN) AND LRR(LEUCINE RICH REPEAT) DOMAINS"/>
    <property type="match status" value="1"/>
</dbReference>
<evidence type="ECO:0000256" key="3">
    <source>
        <dbReference type="SAM" id="MobiDB-lite"/>
    </source>
</evidence>
<dbReference type="OrthoDB" id="442066at2759"/>
<keyword evidence="1" id="KW-0433">Leucine-rich repeat</keyword>
<dbReference type="Gene3D" id="3.80.10.10">
    <property type="entry name" value="Ribonuclease Inhibitor"/>
    <property type="match status" value="2"/>
</dbReference>
<dbReference type="VEuPathDB" id="VectorBase:MDOMA2_006266"/>
<accession>A0A1I8M865</accession>
<dbReference type="SUPFAM" id="SSF52058">
    <property type="entry name" value="L domain-like"/>
    <property type="match status" value="2"/>
</dbReference>
<feature type="region of interest" description="Disordered" evidence="3">
    <location>
        <begin position="803"/>
        <end position="824"/>
    </location>
</feature>
<evidence type="ECO:0000313" key="5">
    <source>
        <dbReference type="EnsemblMetazoa" id="MDOA002240-PA"/>
    </source>
</evidence>
<feature type="chain" id="PRO_5044560030" description="Leucine rich repeat protein" evidence="4">
    <location>
        <begin position="20"/>
        <end position="824"/>
    </location>
</feature>
<evidence type="ECO:0000256" key="1">
    <source>
        <dbReference type="ARBA" id="ARBA00022614"/>
    </source>
</evidence>
<dbReference type="PROSITE" id="PS51450">
    <property type="entry name" value="LRR"/>
    <property type="match status" value="2"/>
</dbReference>
<dbReference type="eggNOG" id="KOG0619">
    <property type="taxonomic scope" value="Eukaryota"/>
</dbReference>
<feature type="compositionally biased region" description="Polar residues" evidence="3">
    <location>
        <begin position="645"/>
        <end position="660"/>
    </location>
</feature>
<reference evidence="5" key="1">
    <citation type="submission" date="2020-05" db="UniProtKB">
        <authorList>
            <consortium name="EnsemblMetazoa"/>
        </authorList>
    </citation>
    <scope>IDENTIFICATION</scope>
    <source>
        <strain evidence="5">Aabys</strain>
    </source>
</reference>
<dbReference type="Pfam" id="PF13855">
    <property type="entry name" value="LRR_8"/>
    <property type="match status" value="3"/>
</dbReference>
<evidence type="ECO:0008006" key="6">
    <source>
        <dbReference type="Google" id="ProtNLM"/>
    </source>
</evidence>
<dbReference type="VEuPathDB" id="VectorBase:MDOA002240"/>
<organism evidence="5">
    <name type="scientific">Musca domestica</name>
    <name type="common">House fly</name>
    <dbReference type="NCBI Taxonomy" id="7370"/>
    <lineage>
        <taxon>Eukaryota</taxon>
        <taxon>Metazoa</taxon>
        <taxon>Ecdysozoa</taxon>
        <taxon>Arthropoda</taxon>
        <taxon>Hexapoda</taxon>
        <taxon>Insecta</taxon>
        <taxon>Pterygota</taxon>
        <taxon>Neoptera</taxon>
        <taxon>Endopterygota</taxon>
        <taxon>Diptera</taxon>
        <taxon>Brachycera</taxon>
        <taxon>Muscomorpha</taxon>
        <taxon>Muscoidea</taxon>
        <taxon>Muscidae</taxon>
        <taxon>Musca</taxon>
    </lineage>
</organism>
<dbReference type="InterPro" id="IPR003591">
    <property type="entry name" value="Leu-rich_rpt_typical-subtyp"/>
</dbReference>
<feature type="signal peptide" evidence="4">
    <location>
        <begin position="1"/>
        <end position="19"/>
    </location>
</feature>
<dbReference type="STRING" id="7370.A0A1I8M865"/>
<feature type="region of interest" description="Disordered" evidence="3">
    <location>
        <begin position="645"/>
        <end position="667"/>
    </location>
</feature>